<feature type="non-terminal residue" evidence="15">
    <location>
        <position position="1"/>
    </location>
</feature>
<dbReference type="PROSITE" id="PS52004">
    <property type="entry name" value="KS3_2"/>
    <property type="match status" value="1"/>
</dbReference>
<dbReference type="Gene3D" id="3.30.70.3290">
    <property type="match status" value="1"/>
</dbReference>
<feature type="region of interest" description="C-terminal hotdog fold" evidence="9">
    <location>
        <begin position="820"/>
        <end position="958"/>
    </location>
</feature>
<dbReference type="InterPro" id="IPR032821">
    <property type="entry name" value="PKS_assoc"/>
</dbReference>
<dbReference type="EMBL" id="CAKXYP010000044">
    <property type="protein sequence ID" value="CAH9420369.1"/>
    <property type="molecule type" value="Genomic_DNA"/>
</dbReference>
<dbReference type="CDD" id="cd05195">
    <property type="entry name" value="enoyl_red"/>
    <property type="match status" value="1"/>
</dbReference>
<keyword evidence="2" id="KW-0596">Phosphopantetheine</keyword>
<dbReference type="SUPFAM" id="SSF47336">
    <property type="entry name" value="ACP-like"/>
    <property type="match status" value="1"/>
</dbReference>
<dbReference type="Pfam" id="PF00550">
    <property type="entry name" value="PP-binding"/>
    <property type="match status" value="1"/>
</dbReference>
<dbReference type="Gene3D" id="3.40.50.720">
    <property type="entry name" value="NAD(P)-binding Rossmann-like Domain"/>
    <property type="match status" value="3"/>
</dbReference>
<dbReference type="PROSITE" id="PS50075">
    <property type="entry name" value="CARRIER"/>
    <property type="match status" value="1"/>
</dbReference>
<evidence type="ECO:0000259" key="14">
    <source>
        <dbReference type="PROSITE" id="PS52019"/>
    </source>
</evidence>
<dbReference type="SUPFAM" id="SSF51735">
    <property type="entry name" value="NAD(P)-binding Rossmann-fold domains"/>
    <property type="match status" value="3"/>
</dbReference>
<evidence type="ECO:0000256" key="9">
    <source>
        <dbReference type="PROSITE-ProRule" id="PRU01363"/>
    </source>
</evidence>
<dbReference type="InterPro" id="IPR049900">
    <property type="entry name" value="PKS_mFAS_DH"/>
</dbReference>
<evidence type="ECO:0000256" key="2">
    <source>
        <dbReference type="ARBA" id="ARBA00022450"/>
    </source>
</evidence>
<dbReference type="InterPro" id="IPR013154">
    <property type="entry name" value="ADH-like_N"/>
</dbReference>
<gene>
    <name evidence="15" type="ORF">SGL43_07427</name>
</gene>
<keyword evidence="7" id="KW-0511">Multifunctional enzyme</keyword>
<evidence type="ECO:0000259" key="11">
    <source>
        <dbReference type="PROSITE" id="PS50075"/>
    </source>
</evidence>
<dbReference type="PANTHER" id="PTHR43775:SF51">
    <property type="entry name" value="INACTIVE PHENOLPHTHIOCEROL SYNTHESIS POLYKETIDE SYNTHASE TYPE I PKS1-RELATED"/>
    <property type="match status" value="1"/>
</dbReference>
<dbReference type="SMART" id="SM00825">
    <property type="entry name" value="PKS_KS"/>
    <property type="match status" value="1"/>
</dbReference>
<dbReference type="InterPro" id="IPR057326">
    <property type="entry name" value="KR_dom"/>
</dbReference>
<keyword evidence="6" id="KW-0045">Antibiotic biosynthesis</keyword>
<protein>
    <submittedName>
        <fullName evidence="15">Modular polyketide synthase</fullName>
    </submittedName>
</protein>
<dbReference type="Proteomes" id="UP001154015">
    <property type="component" value="Unassembled WGS sequence"/>
</dbReference>
<dbReference type="CDD" id="cd08956">
    <property type="entry name" value="KR_3_FAS_SDR_x"/>
    <property type="match status" value="1"/>
</dbReference>
<dbReference type="Pfam" id="PF21089">
    <property type="entry name" value="PKS_DH_N"/>
    <property type="match status" value="1"/>
</dbReference>
<feature type="domain" description="PKS/mFAS DH" evidence="14">
    <location>
        <begin position="685"/>
        <end position="958"/>
    </location>
</feature>
<dbReference type="Pfam" id="PF00109">
    <property type="entry name" value="ketoacyl-synt"/>
    <property type="match status" value="1"/>
</dbReference>
<dbReference type="RefSeq" id="WP_404830984.1">
    <property type="nucleotide sequence ID" value="NZ_CAKXYP010000044.1"/>
</dbReference>
<accession>A0ABM9H9J9</accession>
<proteinExistence type="predicted"/>
<dbReference type="InterPro" id="IPR042104">
    <property type="entry name" value="PKS_dehydratase_sf"/>
</dbReference>
<feature type="domain" description="Ketosynthase family 3 (KS3)" evidence="13">
    <location>
        <begin position="1"/>
        <end position="204"/>
    </location>
</feature>
<dbReference type="InterPro" id="IPR001763">
    <property type="entry name" value="Rhodanese-like_dom"/>
</dbReference>
<dbReference type="Pfam" id="PF00698">
    <property type="entry name" value="Acyl_transf_1"/>
    <property type="match status" value="1"/>
</dbReference>
<dbReference type="Pfam" id="PF22953">
    <property type="entry name" value="SpnB_Rossmann"/>
    <property type="match status" value="1"/>
</dbReference>
<dbReference type="InterPro" id="IPR016035">
    <property type="entry name" value="Acyl_Trfase/lysoPLipase"/>
</dbReference>
<dbReference type="InterPro" id="IPR013968">
    <property type="entry name" value="PKS_KR"/>
</dbReference>
<dbReference type="SMART" id="SM00827">
    <property type="entry name" value="PKS_AT"/>
    <property type="match status" value="1"/>
</dbReference>
<dbReference type="InterPro" id="IPR020841">
    <property type="entry name" value="PKS_Beta-ketoAc_synthase_dom"/>
</dbReference>
<keyword evidence="3" id="KW-0597">Phosphoprotein</keyword>
<dbReference type="Pfam" id="PF08240">
    <property type="entry name" value="ADH_N"/>
    <property type="match status" value="1"/>
</dbReference>
<name>A0ABM9H9J9_STRGL</name>
<sequence>RCKAFSDDADGAGWSEGVGLLVVERLSDARRNGHPVLAVVRGSAVNQDGGSNGMTAPNGPSQQRVIRDALAGARLSSADVDLVEAHGTGTSLGDPIEAQALLATYGQGRDAERPLWLGSIKSNIGHSQAAAGVAGIIKAVYAMRHGVMPRTLHASTPSRHVDWESGAVHVLTDHQEWPEVDRPRRSAVSSFGISGTNAHVILEAPPEETAPEGGTVAEVPVTPWALSAKSPAGVRRQAARLLARISDDPGLDPRDVGYTLATGRALMEHRAVVLGGGRDELSAALDALARGEDAAAAVTGSATGTGGLALVFSGQGSQRAGMGRELYERYPVYAEAFDAVCAAVDAHLDGYAEHPLKDVVFALEGSPEAALLQQSMYTQTGLFALEVGLLELLRTWGVTPGHVMGHSLGEITAAYAADVLSLGDACALVAARGRLMQALPEGGAMVAIAVDEQEAEAYIEAAGLAHAVGIAAVNGPRAVVVSGDEEAAVAVAEHFRAAGSRVRRLSVSHAFHSHRMDAMLDAFADVLAGLEFRAPRIPVVSNVTGAPVDAELLCTPRYWVEHVRRAVRFADGVRSLAGQGVTAYLEVGPEAVVTPMVHATLEEAPEDDGFVAVATLKSGVPEPLALTRALAETFVGGVPVAWERLLPGGRRAELPGYPFAGRRYWQGASASTSGVRAAGLTATRHPLLGAAVHLADGQAVFTGRIQPGTHSWFADHAVAGTVLLPGTAFLDLALHAGHEVGCPLVEELTLRTPLVLPGDTAVYLQVVVGAPDEAGRRSVTVHSSPDPVAGAQELVPHATGTLSAVSPRPADAWAWPPADAEPVPVDGLYGDLAERGYGYGPAFQGLRTVRRTADALYAEVELPVQPDTFGVHPALLDAALHAVTLGVPSLAGADGATPLLPFSWTGVTMEASGATAVRVRITATGDGAVSLTAVDTVGQPVVTVDALALRPLSAASAPGRDGGLHLRWRPVTVAETAGRPATPLIVVPVEPGDAHTRLAEVLEAVQRFLADGTDEARLAVVTRGAVMEHADPATAAVWGLLRSAQAEHPGRILAVDVDRRTDDAVAAAVASGEPQTAVRGGQVFVPRLVRTAPAVLPLPDAPDWRLETTGGGGPDAFAVVPAPAAPLGPEDVRVAVRAGGITREELTGPAGAPGTEGAGVVTEVGAAVTGVAVGDRVWGVFPDGGALGRTAVTGHRSVHRLPSALSFAEAASPTVFLTAWHALADEAELRAGQRVLIHAAASAVGLAAVQIARHLGAEVFATAPHDDRDALRDLGLDEAHLAEPEAGDVARKVPTGLDLVLAPRNSASAEASAALLLAAGGRFVATGGSEPVRRKPVHAGLQLITDLFDAGVLRPLPVTAHDVRSAADVALRPAGGEPGDRAVLTLPRPLDPDGTVVVTGASGTLGQLVVRRLVAEHGVRNILLLSRSGGEAPADLLDGGVRVWSEACDVADREQLAKALGSIPAEHPLTAVVHTAGVLDDGVLEALTPERIATVLRPKADAVHALDELTADADLAAFVVFSSVAGVLGSAGQANYAAANAYLDAFAARRHAAGRPAVSVAWGMWTRTSTMTAGLGAADLGRIARTGLLPTSEEEGLAAFDRALRSARPTVVPVRVDPDALRGGETVAPLLRDLAPARGARAAATAPAAPAAPAEPLADRLRGLPEDQRRALLLDLVLTDIALVLGHGDSRGVSADGAFRDLGFDSLTAIELRNRINHRIGLKLSATAVFDHPSPHALVDHLLGRIVPAPALPTTVEPSYEQIMADLARAGTGLAALDLTGAQRAALAEAVRALTDPWPDGEPVAETGEPAPGGLESATADEVLDFVNNSLGISISISGDASPTDLS</sequence>
<dbReference type="InterPro" id="IPR036736">
    <property type="entry name" value="ACP-like_sf"/>
</dbReference>
<evidence type="ECO:0000256" key="10">
    <source>
        <dbReference type="SAM" id="MobiDB-lite"/>
    </source>
</evidence>
<evidence type="ECO:0000313" key="16">
    <source>
        <dbReference type="Proteomes" id="UP001154015"/>
    </source>
</evidence>
<dbReference type="InterPro" id="IPR020806">
    <property type="entry name" value="PKS_PP-bd"/>
</dbReference>
<dbReference type="CDD" id="cd00833">
    <property type="entry name" value="PKS"/>
    <property type="match status" value="1"/>
</dbReference>
<evidence type="ECO:0000256" key="5">
    <source>
        <dbReference type="ARBA" id="ARBA00022857"/>
    </source>
</evidence>
<dbReference type="Pfam" id="PF02801">
    <property type="entry name" value="Ketoacyl-synt_C"/>
    <property type="match status" value="1"/>
</dbReference>
<feature type="domain" description="Rhodanese" evidence="12">
    <location>
        <begin position="1390"/>
        <end position="1453"/>
    </location>
</feature>
<feature type="active site" description="Proton acceptor; for dehydratase activity" evidence="9">
    <location>
        <position position="716"/>
    </location>
</feature>
<dbReference type="InterPro" id="IPR016036">
    <property type="entry name" value="Malonyl_transacylase_ACP-bd"/>
</dbReference>
<dbReference type="SMART" id="SM01294">
    <property type="entry name" value="PKS_PP_betabranch"/>
    <property type="match status" value="1"/>
</dbReference>
<feature type="domain" description="Carrier" evidence="11">
    <location>
        <begin position="1671"/>
        <end position="1746"/>
    </location>
</feature>
<dbReference type="InterPro" id="IPR014043">
    <property type="entry name" value="Acyl_transferase_dom"/>
</dbReference>
<dbReference type="Gene3D" id="1.10.1200.10">
    <property type="entry name" value="ACP-like"/>
    <property type="match status" value="1"/>
</dbReference>
<dbReference type="InterPro" id="IPR050091">
    <property type="entry name" value="PKS_NRPS_Biosynth_Enz"/>
</dbReference>
<dbReference type="SUPFAM" id="SSF55048">
    <property type="entry name" value="Probable ACP-binding domain of malonyl-CoA ACP transacylase"/>
    <property type="match status" value="1"/>
</dbReference>
<dbReference type="InterPro" id="IPR036291">
    <property type="entry name" value="NAD(P)-bd_dom_sf"/>
</dbReference>
<evidence type="ECO:0000259" key="12">
    <source>
        <dbReference type="PROSITE" id="PS50206"/>
    </source>
</evidence>
<evidence type="ECO:0000256" key="1">
    <source>
        <dbReference type="ARBA" id="ARBA00004792"/>
    </source>
</evidence>
<dbReference type="Gene3D" id="3.10.129.110">
    <property type="entry name" value="Polyketide synthase dehydratase"/>
    <property type="match status" value="1"/>
</dbReference>
<dbReference type="Pfam" id="PF14765">
    <property type="entry name" value="PS-DH"/>
    <property type="match status" value="1"/>
</dbReference>
<dbReference type="InterPro" id="IPR020807">
    <property type="entry name" value="PKS_DH"/>
</dbReference>
<keyword evidence="4" id="KW-0808">Transferase</keyword>
<dbReference type="SMART" id="SM00822">
    <property type="entry name" value="PKS_KR"/>
    <property type="match status" value="1"/>
</dbReference>
<dbReference type="Pfam" id="PF16197">
    <property type="entry name" value="KAsynt_C_assoc"/>
    <property type="match status" value="1"/>
</dbReference>
<evidence type="ECO:0000256" key="7">
    <source>
        <dbReference type="ARBA" id="ARBA00023268"/>
    </source>
</evidence>
<dbReference type="InterPro" id="IPR014031">
    <property type="entry name" value="Ketoacyl_synth_C"/>
</dbReference>
<dbReference type="InterPro" id="IPR011032">
    <property type="entry name" value="GroES-like_sf"/>
</dbReference>
<dbReference type="InterPro" id="IPR049552">
    <property type="entry name" value="PKS_DH_N"/>
</dbReference>
<dbReference type="InterPro" id="IPR016039">
    <property type="entry name" value="Thiolase-like"/>
</dbReference>
<dbReference type="InterPro" id="IPR009081">
    <property type="entry name" value="PP-bd_ACP"/>
</dbReference>
<keyword evidence="5" id="KW-0521">NADP</keyword>
<dbReference type="Gene3D" id="3.40.47.10">
    <property type="match status" value="1"/>
</dbReference>
<dbReference type="InterPro" id="IPR020843">
    <property type="entry name" value="ER"/>
</dbReference>
<feature type="active site" description="Proton donor; for dehydratase activity" evidence="9">
    <location>
        <position position="877"/>
    </location>
</feature>
<dbReference type="PANTHER" id="PTHR43775">
    <property type="entry name" value="FATTY ACID SYNTHASE"/>
    <property type="match status" value="1"/>
</dbReference>
<evidence type="ECO:0000259" key="13">
    <source>
        <dbReference type="PROSITE" id="PS52004"/>
    </source>
</evidence>
<dbReference type="InterPro" id="IPR006162">
    <property type="entry name" value="Ppantetheine_attach_site"/>
</dbReference>
<dbReference type="SMART" id="SM00829">
    <property type="entry name" value="PKS_ER"/>
    <property type="match status" value="1"/>
</dbReference>
<keyword evidence="8" id="KW-0012">Acyltransferase</keyword>
<keyword evidence="16" id="KW-1185">Reference proteome</keyword>
<feature type="region of interest" description="Disordered" evidence="10">
    <location>
        <begin position="1796"/>
        <end position="1815"/>
    </location>
</feature>
<dbReference type="Gene3D" id="3.40.366.10">
    <property type="entry name" value="Malonyl-Coenzyme A Acyl Carrier Protein, domain 2"/>
    <property type="match status" value="1"/>
</dbReference>
<reference evidence="15" key="1">
    <citation type="submission" date="2022-03" db="EMBL/GenBank/DDBJ databases">
        <authorList>
            <person name="Leyn A S."/>
        </authorList>
    </citation>
    <scope>NUCLEOTIDE SEQUENCE</scope>
    <source>
        <strain evidence="15">Streptomyces globisporus 4-3</strain>
    </source>
</reference>
<feature type="region of interest" description="N-terminal hotdog fold" evidence="9">
    <location>
        <begin position="685"/>
        <end position="809"/>
    </location>
</feature>
<organism evidence="15 16">
    <name type="scientific">Streptomyces globisporus</name>
    <dbReference type="NCBI Taxonomy" id="1908"/>
    <lineage>
        <taxon>Bacteria</taxon>
        <taxon>Bacillati</taxon>
        <taxon>Actinomycetota</taxon>
        <taxon>Actinomycetes</taxon>
        <taxon>Kitasatosporales</taxon>
        <taxon>Streptomycetaceae</taxon>
        <taxon>Streptomyces</taxon>
    </lineage>
</organism>
<dbReference type="SUPFAM" id="SSF50129">
    <property type="entry name" value="GroES-like"/>
    <property type="match status" value="1"/>
</dbReference>
<dbReference type="Gene3D" id="3.90.180.10">
    <property type="entry name" value="Medium-chain alcohol dehydrogenases, catalytic domain"/>
    <property type="match status" value="1"/>
</dbReference>
<dbReference type="SMART" id="SM00823">
    <property type="entry name" value="PKS_PP"/>
    <property type="match status" value="1"/>
</dbReference>
<evidence type="ECO:0000256" key="6">
    <source>
        <dbReference type="ARBA" id="ARBA00023194"/>
    </source>
</evidence>
<dbReference type="InterPro" id="IPR055123">
    <property type="entry name" value="SpnB-like_Rossmann"/>
</dbReference>
<dbReference type="PROSITE" id="PS52019">
    <property type="entry name" value="PKS_MFAS_DH"/>
    <property type="match status" value="1"/>
</dbReference>
<dbReference type="SMART" id="SM00826">
    <property type="entry name" value="PKS_DH"/>
    <property type="match status" value="1"/>
</dbReference>
<dbReference type="Pfam" id="PF08659">
    <property type="entry name" value="KR"/>
    <property type="match status" value="1"/>
</dbReference>
<comment type="caution">
    <text evidence="15">The sequence shown here is derived from an EMBL/GenBank/DDBJ whole genome shotgun (WGS) entry which is preliminary data.</text>
</comment>
<dbReference type="SUPFAM" id="SSF53901">
    <property type="entry name" value="Thiolase-like"/>
    <property type="match status" value="1"/>
</dbReference>
<dbReference type="InterPro" id="IPR013149">
    <property type="entry name" value="ADH-like_C"/>
</dbReference>
<dbReference type="SUPFAM" id="SSF52151">
    <property type="entry name" value="FabD/lysophospholipase-like"/>
    <property type="match status" value="1"/>
</dbReference>
<evidence type="ECO:0000256" key="3">
    <source>
        <dbReference type="ARBA" id="ARBA00022553"/>
    </source>
</evidence>
<dbReference type="Pfam" id="PF00107">
    <property type="entry name" value="ADH_zinc_N"/>
    <property type="match status" value="1"/>
</dbReference>
<dbReference type="InterPro" id="IPR049551">
    <property type="entry name" value="PKS_DH_C"/>
</dbReference>
<evidence type="ECO:0000256" key="8">
    <source>
        <dbReference type="ARBA" id="ARBA00023315"/>
    </source>
</evidence>
<dbReference type="PROSITE" id="PS00012">
    <property type="entry name" value="PHOSPHOPANTETHEINE"/>
    <property type="match status" value="1"/>
</dbReference>
<dbReference type="InterPro" id="IPR014030">
    <property type="entry name" value="Ketoacyl_synth_N"/>
</dbReference>
<dbReference type="PROSITE" id="PS50206">
    <property type="entry name" value="RHODANESE_3"/>
    <property type="match status" value="1"/>
</dbReference>
<evidence type="ECO:0000256" key="4">
    <source>
        <dbReference type="ARBA" id="ARBA00022679"/>
    </source>
</evidence>
<evidence type="ECO:0000313" key="15">
    <source>
        <dbReference type="EMBL" id="CAH9420369.1"/>
    </source>
</evidence>
<comment type="pathway">
    <text evidence="1">Antibiotic biosynthesis.</text>
</comment>
<dbReference type="InterPro" id="IPR001227">
    <property type="entry name" value="Ac_transferase_dom_sf"/>
</dbReference>